<proteinExistence type="predicted"/>
<dbReference type="RefSeq" id="WP_007800420.1">
    <property type="nucleotide sequence ID" value="NZ_DS022276.1"/>
</dbReference>
<dbReference type="EMBL" id="AATQ01000028">
    <property type="protein sequence ID" value="EAU45316.1"/>
    <property type="molecule type" value="Genomic_DNA"/>
</dbReference>
<protein>
    <submittedName>
        <fullName evidence="1">Uncharacterized protein</fullName>
    </submittedName>
</protein>
<keyword evidence="2" id="KW-1185">Reference proteome</keyword>
<organism evidence="1 2">
    <name type="scientific">Salipiger bermudensis (strain DSM 26914 / JCM 13377 / KCTC 12554 / HTCC2601)</name>
    <name type="common">Pelagibaca bermudensis</name>
    <dbReference type="NCBI Taxonomy" id="314265"/>
    <lineage>
        <taxon>Bacteria</taxon>
        <taxon>Pseudomonadati</taxon>
        <taxon>Pseudomonadota</taxon>
        <taxon>Alphaproteobacteria</taxon>
        <taxon>Rhodobacterales</taxon>
        <taxon>Roseobacteraceae</taxon>
        <taxon>Salipiger</taxon>
    </lineage>
</organism>
<dbReference type="OrthoDB" id="7831789at2"/>
<dbReference type="HOGENOM" id="CLU_1021954_0_0_5"/>
<reference evidence="1 2" key="1">
    <citation type="journal article" date="2010" name="J. Bacteriol.">
        <title>Genome sequences of Pelagibaca bermudensis HTCC2601T and Maritimibacter alkaliphilus HTCC2654T, the type strains of two marine Roseobacter genera.</title>
        <authorList>
            <person name="Thrash J.C."/>
            <person name="Cho J.C."/>
            <person name="Ferriera S."/>
            <person name="Johnson J."/>
            <person name="Vergin K.L."/>
            <person name="Giovannoni S.J."/>
        </authorList>
    </citation>
    <scope>NUCLEOTIDE SEQUENCE [LARGE SCALE GENOMIC DNA]</scope>
    <source>
        <strain evidence="2">DSM 26914 / JCM 13377 / KCTC 12554 / HTCC2601</strain>
    </source>
</reference>
<sequence length="253" mass="28783">MDHIETPHAGIFLTHDIALNDRQLLSDAAQVLRRLDSASGRAIRRSKKRAALMADHFGVAVRVQRIPDDAPYLSVRILHRKDERGDDTLARRILAQTVRGMLSHIPVETIDWYDCETLIEPDDFREMFAPQVAESAYSPSQPPHMDFALSEHLRDMMELDDAPEPVEPQPAAVVAPVVERRQAPERASTRSPSKRRKLGLGVVLVPLRAPRLLWSLWRRMDLRIIAQVTAVVALLVALQNTEFLRDILYQVMR</sequence>
<name>Q0FME3_SALBH</name>
<dbReference type="eggNOG" id="ENOG50333JP">
    <property type="taxonomic scope" value="Bacteria"/>
</dbReference>
<evidence type="ECO:0000313" key="1">
    <source>
        <dbReference type="EMBL" id="EAU45316.1"/>
    </source>
</evidence>
<dbReference type="Proteomes" id="UP000006230">
    <property type="component" value="Unassembled WGS sequence"/>
</dbReference>
<evidence type="ECO:0000313" key="2">
    <source>
        <dbReference type="Proteomes" id="UP000006230"/>
    </source>
</evidence>
<gene>
    <name evidence="1" type="ORF">R2601_24709</name>
</gene>
<dbReference type="AlphaFoldDB" id="Q0FME3"/>
<accession>Q0FME3</accession>
<comment type="caution">
    <text evidence="1">The sequence shown here is derived from an EMBL/GenBank/DDBJ whole genome shotgun (WGS) entry which is preliminary data.</text>
</comment>